<evidence type="ECO:0000256" key="3">
    <source>
        <dbReference type="ARBA" id="ARBA00022658"/>
    </source>
</evidence>
<dbReference type="PANTHER" id="PTHR12425">
    <property type="entry name" value="SYNEMBRYN"/>
    <property type="match status" value="1"/>
</dbReference>
<keyword evidence="8" id="KW-1185">Reference proteome</keyword>
<dbReference type="InterPro" id="IPR000953">
    <property type="entry name" value="Chromo/chromo_shadow_dom"/>
</dbReference>
<dbReference type="AlphaFoldDB" id="A0A553HNY1"/>
<dbReference type="InterPro" id="IPR019318">
    <property type="entry name" value="Gua_nucleotide_exch_fac_Ric8"/>
</dbReference>
<dbReference type="SUPFAM" id="SSF54160">
    <property type="entry name" value="Chromo domain-like"/>
    <property type="match status" value="1"/>
</dbReference>
<dbReference type="SMART" id="SM00298">
    <property type="entry name" value="CHROMO"/>
    <property type="match status" value="1"/>
</dbReference>
<dbReference type="Proteomes" id="UP000319160">
    <property type="component" value="Unassembled WGS sequence"/>
</dbReference>
<dbReference type="EMBL" id="VFLP01000064">
    <property type="protein sequence ID" value="TRX89668.1"/>
    <property type="molecule type" value="Genomic_DNA"/>
</dbReference>
<evidence type="ECO:0000256" key="1">
    <source>
        <dbReference type="ARBA" id="ARBA00009049"/>
    </source>
</evidence>
<keyword evidence="4" id="KW-0143">Chaperone</keyword>
<dbReference type="Gene3D" id="2.40.50.40">
    <property type="match status" value="1"/>
</dbReference>
<dbReference type="InterPro" id="IPR016197">
    <property type="entry name" value="Chromo-like_dom_sf"/>
</dbReference>
<evidence type="ECO:0000256" key="2">
    <source>
        <dbReference type="ARBA" id="ARBA00011353"/>
    </source>
</evidence>
<dbReference type="GO" id="GO:0007186">
    <property type="term" value="P:G protein-coupled receptor signaling pathway"/>
    <property type="evidence" value="ECO:0007669"/>
    <property type="project" value="TreeGrafter"/>
</dbReference>
<reference evidence="8" key="1">
    <citation type="submission" date="2019-06" db="EMBL/GenBank/DDBJ databases">
        <title>Draft genome sequence of the griseofulvin-producing fungus Xylaria cubensis strain G536.</title>
        <authorList>
            <person name="Mead M.E."/>
            <person name="Raja H.A."/>
            <person name="Steenwyk J.L."/>
            <person name="Knowles S.L."/>
            <person name="Oberlies N.H."/>
            <person name="Rokas A."/>
        </authorList>
    </citation>
    <scope>NUCLEOTIDE SEQUENCE [LARGE SCALE GENOMIC DNA]</scope>
    <source>
        <strain evidence="8">G536</strain>
    </source>
</reference>
<evidence type="ECO:0000313" key="8">
    <source>
        <dbReference type="Proteomes" id="UP000319160"/>
    </source>
</evidence>
<comment type="similarity">
    <text evidence="1">Belongs to the synembryn family.</text>
</comment>
<dbReference type="GO" id="GO:0005737">
    <property type="term" value="C:cytoplasm"/>
    <property type="evidence" value="ECO:0007669"/>
    <property type="project" value="TreeGrafter"/>
</dbReference>
<name>A0A553HNY1_9PEZI</name>
<organism evidence="7 8">
    <name type="scientific">Xylaria flabelliformis</name>
    <dbReference type="NCBI Taxonomy" id="2512241"/>
    <lineage>
        <taxon>Eukaryota</taxon>
        <taxon>Fungi</taxon>
        <taxon>Dikarya</taxon>
        <taxon>Ascomycota</taxon>
        <taxon>Pezizomycotina</taxon>
        <taxon>Sordariomycetes</taxon>
        <taxon>Xylariomycetidae</taxon>
        <taxon>Xylariales</taxon>
        <taxon>Xylariaceae</taxon>
        <taxon>Xylaria</taxon>
    </lineage>
</organism>
<dbReference type="OrthoDB" id="5585685at2759"/>
<feature type="compositionally biased region" description="Polar residues" evidence="5">
    <location>
        <begin position="671"/>
        <end position="692"/>
    </location>
</feature>
<dbReference type="PANTHER" id="PTHR12425:SF5">
    <property type="entry name" value="SYNEMBRYN"/>
    <property type="match status" value="1"/>
</dbReference>
<feature type="compositionally biased region" description="Low complexity" evidence="5">
    <location>
        <begin position="724"/>
        <end position="734"/>
    </location>
</feature>
<dbReference type="GO" id="GO:0001965">
    <property type="term" value="F:G-protein alpha-subunit binding"/>
    <property type="evidence" value="ECO:0007669"/>
    <property type="project" value="TreeGrafter"/>
</dbReference>
<accession>A0A553HNY1</accession>
<dbReference type="GO" id="GO:0006338">
    <property type="term" value="P:chromatin remodeling"/>
    <property type="evidence" value="ECO:0007669"/>
    <property type="project" value="UniProtKB-ARBA"/>
</dbReference>
<dbReference type="CDD" id="cd00024">
    <property type="entry name" value="CD_CSD"/>
    <property type="match status" value="1"/>
</dbReference>
<feature type="compositionally biased region" description="Polar residues" evidence="5">
    <location>
        <begin position="633"/>
        <end position="659"/>
    </location>
</feature>
<dbReference type="InterPro" id="IPR023780">
    <property type="entry name" value="Chromo_domain"/>
</dbReference>
<comment type="subunit">
    <text evidence="2">Component of the NuA4 histone acetyltransferase complex.</text>
</comment>
<evidence type="ECO:0000313" key="7">
    <source>
        <dbReference type="EMBL" id="TRX89668.1"/>
    </source>
</evidence>
<proteinExistence type="inferred from homology"/>
<protein>
    <recommendedName>
        <fullName evidence="6">Chromo domain-containing protein</fullName>
    </recommendedName>
</protein>
<keyword evidence="3" id="KW-0344">Guanine-nucleotide releasing factor</keyword>
<comment type="caution">
    <text evidence="7">The sequence shown here is derived from an EMBL/GenBank/DDBJ whole genome shotgun (WGS) entry which is preliminary data.</text>
</comment>
<feature type="compositionally biased region" description="Low complexity" evidence="5">
    <location>
        <begin position="753"/>
        <end position="763"/>
    </location>
</feature>
<sequence length="822" mass="90877">MADNPQLAQEAMLSGPAKLSAVASLVEKLTEDLTSVNLPPHKRDAALEELKIYGRDPRNADPIFTKEGIEMLTKHAFNSLSNTTSRNALRCLCNALLLKQECRQMFVDLGYEAKACDKLKNDNRDDEFLASRIVFLTTYDTDINLEQLIDKYDLAESLVQNLERHARRNSGGRPSTEPMQDMALTETLKLLFNITHHCKHKTSSFTQSVPHIITILCEGSFRVDKPLDPPIGPLVNALLNLDLEAKDIHSSIYPPTKPTTLSDRLIDLLEQSKTKYKDEELENHATALLGVIQAVYEHAPQDVQVSIRQKLLPTEADRNEILGRSGSLPSWLLKNSTNPMAPKFRDTISELLFDLSDKDASKFVENVGYGFASGFLYNKNISIPPNAAGNDTSSSDRPINPITGQFLDLERHADLPEMTDEEKEREAERLFVLFQRLQANGVISVGNPIRTAVEEGRFEELPDDHQEDLDYAYNKWTNYFRLAKVLLLPRQSPTHKPQITTATPPLQGTKLNILNLGIINVGMVPLSRSRIPDASVSPKQEPDNDVSLTALPAIKQPTFALIPDYSSDSGDGVGEPIDRGENQGTDNIDKEVENNPDNDRRVADIGQKGYDSDADGYVNQGIKHMGPKRSRFQKQPGSSSAEGLGSVNVTQKGPNNGKQDITPRKRGRPAKNNSLGISSVSMSATTSQTKNATGKRKRGVAESSLRRSSRAAAGSATKQITEQSAPSAPSLPSTPRRKKATSGLGTGSKRTPTKTPAKTPAKTPTKEYEVEHILATRRKAGTTEYLVQWKGYHVKDNTWEPAVNLTHCAKALKEFRADWPKK</sequence>
<dbReference type="GO" id="GO:0005085">
    <property type="term" value="F:guanyl-nucleotide exchange factor activity"/>
    <property type="evidence" value="ECO:0007669"/>
    <property type="project" value="UniProtKB-KW"/>
</dbReference>
<evidence type="ECO:0000256" key="4">
    <source>
        <dbReference type="ARBA" id="ARBA00023186"/>
    </source>
</evidence>
<evidence type="ECO:0000259" key="6">
    <source>
        <dbReference type="PROSITE" id="PS50013"/>
    </source>
</evidence>
<gene>
    <name evidence="7" type="ORF">FHL15_009418</name>
</gene>
<dbReference type="Pfam" id="PF00385">
    <property type="entry name" value="Chromo"/>
    <property type="match status" value="1"/>
</dbReference>
<dbReference type="Pfam" id="PF10165">
    <property type="entry name" value="Ric8"/>
    <property type="match status" value="1"/>
</dbReference>
<evidence type="ECO:0000256" key="5">
    <source>
        <dbReference type="SAM" id="MobiDB-lite"/>
    </source>
</evidence>
<dbReference type="SUPFAM" id="SSF48371">
    <property type="entry name" value="ARM repeat"/>
    <property type="match status" value="1"/>
</dbReference>
<feature type="region of interest" description="Disordered" evidence="5">
    <location>
        <begin position="561"/>
        <end position="767"/>
    </location>
</feature>
<dbReference type="PROSITE" id="PS50013">
    <property type="entry name" value="CHROMO_2"/>
    <property type="match status" value="1"/>
</dbReference>
<feature type="domain" description="Chromo" evidence="6">
    <location>
        <begin position="768"/>
        <end position="822"/>
    </location>
</feature>
<dbReference type="InterPro" id="IPR016024">
    <property type="entry name" value="ARM-type_fold"/>
</dbReference>
<feature type="compositionally biased region" description="Basic and acidic residues" evidence="5">
    <location>
        <begin position="576"/>
        <end position="603"/>
    </location>
</feature>